<comment type="caution">
    <text evidence="2">The sequence shown here is derived from an EMBL/GenBank/DDBJ whole genome shotgun (WGS) entry which is preliminary data.</text>
</comment>
<dbReference type="Gene3D" id="3.40.50.300">
    <property type="entry name" value="P-loop containing nucleotide triphosphate hydrolases"/>
    <property type="match status" value="1"/>
</dbReference>
<dbReference type="InterPro" id="IPR027417">
    <property type="entry name" value="P-loop_NTPase"/>
</dbReference>
<dbReference type="OrthoDB" id="69313at2"/>
<evidence type="ECO:0000259" key="1">
    <source>
        <dbReference type="Pfam" id="PF01656"/>
    </source>
</evidence>
<feature type="domain" description="CobQ/CobB/MinD/ParA nucleotide binding" evidence="1">
    <location>
        <begin position="4"/>
        <end position="141"/>
    </location>
</feature>
<dbReference type="EMBL" id="CBTJ020000057">
    <property type="protein sequence ID" value="CDI03488.1"/>
    <property type="molecule type" value="Genomic_DNA"/>
</dbReference>
<dbReference type="PIRSF" id="PIRSF009320">
    <property type="entry name" value="Nuc_binding_HP_1000"/>
    <property type="match status" value="1"/>
</dbReference>
<dbReference type="InterPro" id="IPR002586">
    <property type="entry name" value="CobQ/CobB/MinD/ParA_Nub-bd_dom"/>
</dbReference>
<dbReference type="PANTHER" id="PTHR13696">
    <property type="entry name" value="P-LOOP CONTAINING NUCLEOSIDE TRIPHOSPHATE HYDROLASE"/>
    <property type="match status" value="1"/>
</dbReference>
<dbReference type="STRING" id="1400863.BN873_490097"/>
<proteinExistence type="predicted"/>
<evidence type="ECO:0000313" key="2">
    <source>
        <dbReference type="EMBL" id="CDI03488.1"/>
    </source>
</evidence>
<dbReference type="Proteomes" id="UP000035760">
    <property type="component" value="Unassembled WGS sequence"/>
</dbReference>
<sequence>MRIVSIVSQKGGAGKTTVAVNLAVAALAAGEAGTIIDIDPQATASNWGDRRQTAFPTIISAQAARLPHVLKQASSSAWVFIDTPPAISNTTMAAVKVADIVLVPSRAAIFDLDTLSATLDLVRMGQREAVVVLNAVPSRGPDTEEAREIISNYGATVAPIALGHRAAFQHAGINGLGVVEYEPGGKAAYEIRELFDWLRDL</sequence>
<evidence type="ECO:0000313" key="3">
    <source>
        <dbReference type="Proteomes" id="UP000035760"/>
    </source>
</evidence>
<keyword evidence="3" id="KW-1185">Reference proteome</keyword>
<protein>
    <submittedName>
        <fullName evidence="2">Cobyrinic acid a,c-diamide synthase</fullName>
    </submittedName>
</protein>
<dbReference type="InterPro" id="IPR050678">
    <property type="entry name" value="DNA_Partitioning_ATPase"/>
</dbReference>
<reference evidence="2" key="2">
    <citation type="submission" date="2014-03" db="EMBL/GenBank/DDBJ databases">
        <title>Candidatus Competibacter-lineage genomes retrieved from metagenomes reveal functional metabolic diversity.</title>
        <authorList>
            <person name="McIlroy S.J."/>
            <person name="Albertsen M."/>
            <person name="Andresen E.K."/>
            <person name="Saunders A.M."/>
            <person name="Kristiansen R."/>
            <person name="Stokholm-Bjerregaard M."/>
            <person name="Nielsen K.L."/>
            <person name="Nielsen P.H."/>
        </authorList>
    </citation>
    <scope>NUCLEOTIDE SEQUENCE</scope>
    <source>
        <strain evidence="2">Run_A_D11</strain>
    </source>
</reference>
<dbReference type="RefSeq" id="WP_071244193.1">
    <property type="nucleotide sequence ID" value="NZ_CBTJ020000057.1"/>
</dbReference>
<dbReference type="PANTHER" id="PTHR13696:SF96">
    <property type="entry name" value="COBQ_COBB_MIND_PARA NUCLEOTIDE BINDING DOMAIN-CONTAINING PROTEIN"/>
    <property type="match status" value="1"/>
</dbReference>
<name>W6MDU8_9GAMM</name>
<accession>W6MDU8</accession>
<dbReference type="SUPFAM" id="SSF52540">
    <property type="entry name" value="P-loop containing nucleoside triphosphate hydrolases"/>
    <property type="match status" value="1"/>
</dbReference>
<reference evidence="2" key="1">
    <citation type="submission" date="2013-07" db="EMBL/GenBank/DDBJ databases">
        <authorList>
            <person name="McIlroy S."/>
        </authorList>
    </citation>
    <scope>NUCLEOTIDE SEQUENCE [LARGE SCALE GENOMIC DNA]</scope>
    <source>
        <strain evidence="2">Run_A_D11</strain>
    </source>
</reference>
<gene>
    <name evidence="2" type="ORF">BN873_490097</name>
</gene>
<dbReference type="Pfam" id="PF01656">
    <property type="entry name" value="CbiA"/>
    <property type="match status" value="1"/>
</dbReference>
<organism evidence="2 3">
    <name type="scientific">Candidatus Competibacter denitrificans Run_A_D11</name>
    <dbReference type="NCBI Taxonomy" id="1400863"/>
    <lineage>
        <taxon>Bacteria</taxon>
        <taxon>Pseudomonadati</taxon>
        <taxon>Pseudomonadota</taxon>
        <taxon>Gammaproteobacteria</taxon>
        <taxon>Candidatus Competibacteraceae</taxon>
        <taxon>Candidatus Competibacter</taxon>
    </lineage>
</organism>
<dbReference type="AlphaFoldDB" id="W6MDU8"/>
<dbReference type="CDD" id="cd02042">
    <property type="entry name" value="ParAB_family"/>
    <property type="match status" value="1"/>
</dbReference>